<dbReference type="SUPFAM" id="SSF57196">
    <property type="entry name" value="EGF/Laminin"/>
    <property type="match status" value="1"/>
</dbReference>
<keyword evidence="5 12" id="KW-1133">Transmembrane helix</keyword>
<dbReference type="PROSITE" id="PS50026">
    <property type="entry name" value="EGF_3"/>
    <property type="match status" value="1"/>
</dbReference>
<dbReference type="Pfam" id="PF00530">
    <property type="entry name" value="SRCR"/>
    <property type="match status" value="10"/>
</dbReference>
<reference evidence="16 17" key="1">
    <citation type="journal article" date="2018" name="Sci. Rep.">
        <title>Comparative analysis of the Pocillopora damicornis genome highlights role of immune system in coral evolution.</title>
        <authorList>
            <person name="Cunning R."/>
            <person name="Bay R.A."/>
            <person name="Gillette P."/>
            <person name="Baker A.C."/>
            <person name="Traylor-Knowles N."/>
        </authorList>
    </citation>
    <scope>NUCLEOTIDE SEQUENCE [LARGE SCALE GENOMIC DNA]</scope>
    <source>
        <strain evidence="16">RSMAS</strain>
        <tissue evidence="16">Whole animal</tissue>
    </source>
</reference>
<keyword evidence="7 10" id="KW-1015">Disulfide bond</keyword>
<feature type="disulfide bond" evidence="10">
    <location>
        <begin position="558"/>
        <end position="568"/>
    </location>
</feature>
<feature type="domain" description="SRCR" evidence="15">
    <location>
        <begin position="378"/>
        <end position="479"/>
    </location>
</feature>
<proteinExistence type="predicted"/>
<feature type="disulfide bond" evidence="10">
    <location>
        <begin position="63"/>
        <end position="127"/>
    </location>
</feature>
<evidence type="ECO:0000256" key="6">
    <source>
        <dbReference type="ARBA" id="ARBA00023136"/>
    </source>
</evidence>
<evidence type="ECO:0000313" key="17">
    <source>
        <dbReference type="Proteomes" id="UP000275408"/>
    </source>
</evidence>
<evidence type="ECO:0000256" key="1">
    <source>
        <dbReference type="ARBA" id="ARBA00004167"/>
    </source>
</evidence>
<feature type="disulfide bond" evidence="10">
    <location>
        <begin position="922"/>
        <end position="932"/>
    </location>
</feature>
<dbReference type="EMBL" id="RCHS01003129">
    <property type="protein sequence ID" value="RMX43822.1"/>
    <property type="molecule type" value="Genomic_DNA"/>
</dbReference>
<keyword evidence="9" id="KW-0245">EGF-like domain</keyword>
<feature type="domain" description="SRCR" evidence="15">
    <location>
        <begin position="966"/>
        <end position="1072"/>
    </location>
</feature>
<dbReference type="OMA" id="YPCSHTM"/>
<feature type="domain" description="SRCR" evidence="15">
    <location>
        <begin position="1083"/>
        <end position="1184"/>
    </location>
</feature>
<name>A0A3M6TR01_POCDA</name>
<dbReference type="FunFam" id="3.10.250.10:FF:000016">
    <property type="entry name" value="Scavenger receptor cysteine-rich protein type 12"/>
    <property type="match status" value="5"/>
</dbReference>
<dbReference type="Gene3D" id="3.10.250.10">
    <property type="entry name" value="SRCR-like domain"/>
    <property type="match status" value="10"/>
</dbReference>
<feature type="disulfide bond" evidence="10">
    <location>
        <begin position="1151"/>
        <end position="1161"/>
    </location>
</feature>
<keyword evidence="17" id="KW-1185">Reference proteome</keyword>
<dbReference type="PANTHER" id="PTHR19331">
    <property type="entry name" value="SCAVENGER RECEPTOR DOMAIN-CONTAINING"/>
    <property type="match status" value="1"/>
</dbReference>
<evidence type="ECO:0000256" key="7">
    <source>
        <dbReference type="ARBA" id="ARBA00023157"/>
    </source>
</evidence>
<comment type="subcellular location">
    <subcellularLocation>
        <location evidence="1">Membrane</location>
        <topology evidence="1">Single-pass membrane protein</topology>
    </subcellularLocation>
</comment>
<evidence type="ECO:0000313" key="16">
    <source>
        <dbReference type="EMBL" id="RMX43822.1"/>
    </source>
</evidence>
<feature type="domain" description="SRCR" evidence="15">
    <location>
        <begin position="153"/>
        <end position="255"/>
    </location>
</feature>
<feature type="disulfide bond" evidence="10">
    <location>
        <begin position="224"/>
        <end position="234"/>
    </location>
</feature>
<dbReference type="OrthoDB" id="5946501at2759"/>
<comment type="caution">
    <text evidence="16">The sequence shown here is derived from an EMBL/GenBank/DDBJ whole genome shotgun (WGS) entry which is preliminary data.</text>
</comment>
<feature type="disulfide bond" evidence="10">
    <location>
        <begin position="106"/>
        <end position="116"/>
    </location>
</feature>
<dbReference type="STRING" id="46731.A0A3M6TR01"/>
<feature type="chain" id="PRO_5017967703" evidence="13">
    <location>
        <begin position="19"/>
        <end position="1496"/>
    </location>
</feature>
<gene>
    <name evidence="16" type="ORF">pdam_00023096</name>
</gene>
<feature type="disulfide bond" evidence="9">
    <location>
        <begin position="1270"/>
        <end position="1279"/>
    </location>
</feature>
<evidence type="ECO:0000259" key="14">
    <source>
        <dbReference type="PROSITE" id="PS50026"/>
    </source>
</evidence>
<dbReference type="SMART" id="SM00202">
    <property type="entry name" value="SR"/>
    <property type="match status" value="10"/>
</dbReference>
<dbReference type="PROSITE" id="PS00420">
    <property type="entry name" value="SRCR_1"/>
    <property type="match status" value="1"/>
</dbReference>
<protein>
    <submittedName>
        <fullName evidence="16">Uncharacterized protein</fullName>
    </submittedName>
</protein>
<feature type="disulfide bond" evidence="10">
    <location>
        <begin position="673"/>
        <end position="683"/>
    </location>
</feature>
<dbReference type="Proteomes" id="UP000275408">
    <property type="component" value="Unassembled WGS sequence"/>
</dbReference>
<evidence type="ECO:0000259" key="15">
    <source>
        <dbReference type="PROSITE" id="PS50287"/>
    </source>
</evidence>
<dbReference type="InterPro" id="IPR000742">
    <property type="entry name" value="EGF"/>
</dbReference>
<accession>A0A3M6TR01</accession>
<feature type="domain" description="SRCR" evidence="15">
    <location>
        <begin position="489"/>
        <end position="588"/>
    </location>
</feature>
<feature type="transmembrane region" description="Helical" evidence="12">
    <location>
        <begin position="1442"/>
        <end position="1464"/>
    </location>
</feature>
<dbReference type="PRINTS" id="PR00258">
    <property type="entry name" value="SPERACTRCPTR"/>
</dbReference>
<evidence type="ECO:0000256" key="11">
    <source>
        <dbReference type="SAM" id="MobiDB-lite"/>
    </source>
</evidence>
<sequence>MWPEIFVTTIFVFGVVLSSTQKRSVPVNQWKAGKEFEVRLSRGFAPYAGQVVIFHQGVWSTVCDDAWDESDAFVVCRELGYPNVTLVTRRSFFGQAGTINFEKVRCYGNETRLGQCYHKTSTPQSNCKTGWKREAGVICEPAKNADPRDLPRVRLSNLTNSEGSGLVEVFMHGQWGRVCDYSWDFDDASVVCRQLGYPGAEHSTCCGMYFGKGTGPPLMARVDCSGTEASIFHCSHVGKDDARCSRRSSAGVVCKLNKPNVRLVGSHLAHAGFAQIRHNGRWGSFCDWDWGLEQGHVICRELGYRRALFTTLGGVFERQSGPIWIEEAQCHGNESSIFKCDLTYIRDMDEVYGCDHSHDGGVICESEKESGSNETAAVRLQGGNYTYMGGVEIQQHEIWHSVCSIAWDKHDADVVCRQLGFPEAVVELAHGQFGSKPGPMWLTSVHCHGNETSLDQCVSAGWEIKKDCGERYGAGVICKTENVTGDGEIRLSGSSEVNEGRVEIKLGGIWGTVSDLEWDLREGHVVCRQLGYRQAVRVYSHSRYGSVDKKILLSNLDCTGEEDSLLGCHRELNFRLYSPGDNAGVQCTNDTNYKSDVEVRLSGADTPNYGHVQVKFNGTWGTICTMRDLPYPSAEVICRQLGLGPALKQTFMNDECTAVREGAETVWLSSLNCQGFEDSVDQCPHRGWGKLDPEYCLGCTPKHCSACLICQPVTTNTTDISLRMAGSNLPYAGRVEVQYAGVWGVICPRFMSGTVFKVICRQLGFEDVMGDVTFYGRRRRTPLYGKGKGPVWLSKVQCHGNESNLSECVIVSPGEILWCSHTEALELMCRPKNYRAPYQVRLAGSSVPHAGLVEVLYNGTWGTVCSSVYQWDVSTPNALVVCRQLGFGPPLRSASSWLAPVFSNCASREHATGPIWLSNVKCRGNESSVDQCPSLGWGKTERHCSHTSDTCLVCYNSQYQNSEIALELTGSLVPYAGRVKVRYQGVWGTFCSDEWQHEIAEVICRQLGFDGVELDLTLNNIDEYNRPKIYDVGPGPVWFRSSGCKGHEKNLSECDLTEDRYCLDDNVELICKMENVSVNEFAVRLHGGSHSNEGRVEVFYGGLWGTVRTSKWDLTDAMVFCRQLGFPKAQATSYKQNDLSKQVFWFSNFECDGSEATLGQCKHTRLGKALYDDDEPLEVFVRCAPGTANNTSKFFPTPAASIAGLKTTSVTSKQVPPNTANHVPSQTYASQGPLSTLAPSTTGPPISCPRNRCQNGGSCELAERSWECRCLETFSGDYCEVNVGSNAVSMILKMTLNQWKPFDFKKTLADLLTSHCKLNSCLAKGKKLRTKRLISSPSFRPDDIIILQGYPKQVQGTSLLNVRLAVKMPGDNNNTVISREGLHRLLVKVAPGIHRRLGHEVAYIDKTDVHSAPISSVQPLTAPAVGRESNGREFSTSHSSALIALGVALGIVSLIAIIMIILYYRKVKREEVPFKFDQEDPGADEKPGENIRLMAL</sequence>
<feature type="disulfide bond" evidence="10">
    <location>
        <begin position="798"/>
        <end position="808"/>
    </location>
</feature>
<feature type="domain" description="EGF-like" evidence="14">
    <location>
        <begin position="1244"/>
        <end position="1280"/>
    </location>
</feature>
<feature type="domain" description="SRCR" evidence="15">
    <location>
        <begin position="840"/>
        <end position="955"/>
    </location>
</feature>
<feature type="signal peptide" evidence="13">
    <location>
        <begin position="1"/>
        <end position="18"/>
    </location>
</feature>
<keyword evidence="8" id="KW-0325">Glycoprotein</keyword>
<feature type="domain" description="SRCR" evidence="15">
    <location>
        <begin position="38"/>
        <end position="140"/>
    </location>
</feature>
<dbReference type="InterPro" id="IPR001190">
    <property type="entry name" value="SRCR"/>
</dbReference>
<feature type="disulfide bond" evidence="10">
    <location>
        <begin position="1044"/>
        <end position="1054"/>
    </location>
</feature>
<feature type="disulfide bond" evidence="10">
    <location>
        <begin position="447"/>
        <end position="457"/>
    </location>
</feature>
<evidence type="ECO:0000256" key="4">
    <source>
        <dbReference type="ARBA" id="ARBA00022737"/>
    </source>
</evidence>
<evidence type="ECO:0000256" key="13">
    <source>
        <dbReference type="SAM" id="SignalP"/>
    </source>
</evidence>
<evidence type="ECO:0000256" key="2">
    <source>
        <dbReference type="ARBA" id="ARBA00022692"/>
    </source>
</evidence>
<keyword evidence="6 12" id="KW-0472">Membrane</keyword>
<dbReference type="PANTHER" id="PTHR19331:SF465">
    <property type="entry name" value="EGG PEPTIDE SPERACT RECEPTOR"/>
    <property type="match status" value="1"/>
</dbReference>
<organism evidence="16 17">
    <name type="scientific">Pocillopora damicornis</name>
    <name type="common">Cauliflower coral</name>
    <name type="synonym">Millepora damicornis</name>
    <dbReference type="NCBI Taxonomy" id="46731"/>
    <lineage>
        <taxon>Eukaryota</taxon>
        <taxon>Metazoa</taxon>
        <taxon>Cnidaria</taxon>
        <taxon>Anthozoa</taxon>
        <taxon>Hexacorallia</taxon>
        <taxon>Scleractinia</taxon>
        <taxon>Astrocoeniina</taxon>
        <taxon>Pocilloporidae</taxon>
        <taxon>Pocillopora</taxon>
    </lineage>
</organism>
<feature type="domain" description="SRCR" evidence="15">
    <location>
        <begin position="722"/>
        <end position="830"/>
    </location>
</feature>
<dbReference type="GO" id="GO:0016020">
    <property type="term" value="C:membrane"/>
    <property type="evidence" value="ECO:0007669"/>
    <property type="project" value="UniProtKB-SubCell"/>
</dbReference>
<dbReference type="InterPro" id="IPR036772">
    <property type="entry name" value="SRCR-like_dom_sf"/>
</dbReference>
<keyword evidence="3 13" id="KW-0732">Signal</keyword>
<dbReference type="FunFam" id="3.10.250.10:FF:000001">
    <property type="entry name" value="Lysyl oxidase 4 isoform X1"/>
    <property type="match status" value="4"/>
</dbReference>
<keyword evidence="4" id="KW-0677">Repeat</keyword>
<comment type="caution">
    <text evidence="10">Lacks conserved residue(s) required for the propagation of feature annotation.</text>
</comment>
<feature type="domain" description="SRCR" evidence="15">
    <location>
        <begin position="599"/>
        <end position="711"/>
    </location>
</feature>
<evidence type="ECO:0000256" key="10">
    <source>
        <dbReference type="PROSITE-ProRule" id="PRU00196"/>
    </source>
</evidence>
<dbReference type="Gene3D" id="2.10.25.10">
    <property type="entry name" value="Laminin"/>
    <property type="match status" value="1"/>
</dbReference>
<dbReference type="FunFam" id="3.10.250.10:FF:000032">
    <property type="entry name" value="Si:dkey-14d8.20"/>
    <property type="match status" value="1"/>
</dbReference>
<keyword evidence="2 12" id="KW-0812">Transmembrane</keyword>
<dbReference type="PROSITE" id="PS50287">
    <property type="entry name" value="SRCR_2"/>
    <property type="match status" value="10"/>
</dbReference>
<evidence type="ECO:0000256" key="9">
    <source>
        <dbReference type="PROSITE-ProRule" id="PRU00076"/>
    </source>
</evidence>
<evidence type="ECO:0000256" key="12">
    <source>
        <dbReference type="SAM" id="Phobius"/>
    </source>
</evidence>
<feature type="disulfide bond" evidence="10">
    <location>
        <begin position="330"/>
        <end position="340"/>
    </location>
</feature>
<dbReference type="SUPFAM" id="SSF56487">
    <property type="entry name" value="SRCR-like"/>
    <property type="match status" value="10"/>
</dbReference>
<feature type="domain" description="SRCR" evidence="15">
    <location>
        <begin position="261"/>
        <end position="365"/>
    </location>
</feature>
<feature type="region of interest" description="Disordered" evidence="11">
    <location>
        <begin position="1213"/>
        <end position="1241"/>
    </location>
</feature>
<dbReference type="PROSITE" id="PS00022">
    <property type="entry name" value="EGF_1"/>
    <property type="match status" value="1"/>
</dbReference>
<evidence type="ECO:0000256" key="8">
    <source>
        <dbReference type="ARBA" id="ARBA00023180"/>
    </source>
</evidence>
<evidence type="ECO:0000256" key="3">
    <source>
        <dbReference type="ARBA" id="ARBA00022729"/>
    </source>
</evidence>
<evidence type="ECO:0000256" key="5">
    <source>
        <dbReference type="ARBA" id="ARBA00022989"/>
    </source>
</evidence>